<organism evidence="1 2">
    <name type="scientific">Candidatus Onthovivens merdipullorum</name>
    <dbReference type="NCBI Taxonomy" id="2840889"/>
    <lineage>
        <taxon>Bacteria</taxon>
        <taxon>Bacillati</taxon>
        <taxon>Bacillota</taxon>
        <taxon>Bacilli</taxon>
        <taxon>Bacillales</taxon>
        <taxon>Candidatus Onthovivens</taxon>
    </lineage>
</organism>
<reference evidence="1" key="2">
    <citation type="journal article" date="2021" name="PeerJ">
        <title>Extensive microbial diversity within the chicken gut microbiome revealed by metagenomics and culture.</title>
        <authorList>
            <person name="Gilroy R."/>
            <person name="Ravi A."/>
            <person name="Getino M."/>
            <person name="Pursley I."/>
            <person name="Horton D.L."/>
            <person name="Alikhan N.F."/>
            <person name="Baker D."/>
            <person name="Gharbi K."/>
            <person name="Hall N."/>
            <person name="Watson M."/>
            <person name="Adriaenssens E.M."/>
            <person name="Foster-Nyarko E."/>
            <person name="Jarju S."/>
            <person name="Secka A."/>
            <person name="Antonio M."/>
            <person name="Oren A."/>
            <person name="Chaudhuri R.R."/>
            <person name="La Ragione R."/>
            <person name="Hildebrand F."/>
            <person name="Pallen M.J."/>
        </authorList>
    </citation>
    <scope>NUCLEOTIDE SEQUENCE</scope>
    <source>
        <strain evidence="1">11159</strain>
    </source>
</reference>
<dbReference type="AlphaFoldDB" id="A0A9D9DIS9"/>
<dbReference type="Proteomes" id="UP000823613">
    <property type="component" value="Unassembled WGS sequence"/>
</dbReference>
<dbReference type="EMBL" id="JADIMY010000002">
    <property type="protein sequence ID" value="MBO8426985.1"/>
    <property type="molecule type" value="Genomic_DNA"/>
</dbReference>
<comment type="caution">
    <text evidence="1">The sequence shown here is derived from an EMBL/GenBank/DDBJ whole genome shotgun (WGS) entry which is preliminary data.</text>
</comment>
<evidence type="ECO:0000313" key="1">
    <source>
        <dbReference type="EMBL" id="MBO8426985.1"/>
    </source>
</evidence>
<name>A0A9D9DIS9_9BACL</name>
<evidence type="ECO:0000313" key="2">
    <source>
        <dbReference type="Proteomes" id="UP000823613"/>
    </source>
</evidence>
<proteinExistence type="predicted"/>
<protein>
    <submittedName>
        <fullName evidence="1">Uncharacterized protein</fullName>
    </submittedName>
</protein>
<gene>
    <name evidence="1" type="ORF">IAC58_00235</name>
</gene>
<accession>A0A9D9DIS9</accession>
<reference evidence="1" key="1">
    <citation type="submission" date="2020-10" db="EMBL/GenBank/DDBJ databases">
        <authorList>
            <person name="Gilroy R."/>
        </authorList>
    </citation>
    <scope>NUCLEOTIDE SEQUENCE</scope>
    <source>
        <strain evidence="1">11159</strain>
    </source>
</reference>
<sequence length="176" mass="20687">METKTKELAYGIIRKFPEINKSVFGEKTKRVIGYQIVKFSRKTKKFDDVPDNLFSFVIWRYYYNAISYLKNVKHKSLFKIEPIYEGDIEEHTFYEDVYPDVKAKRVERIKLYLSSLPNVQVSYVNEKQGQIYFKGVVRGNFLEELKESINATDAYVTYLPAMIAPGVVVCFNFKND</sequence>